<dbReference type="GO" id="GO:0051028">
    <property type="term" value="P:mRNA transport"/>
    <property type="evidence" value="ECO:0007669"/>
    <property type="project" value="UniProtKB-KW"/>
</dbReference>
<feature type="compositionally biased region" description="Basic and acidic residues" evidence="21">
    <location>
        <begin position="182"/>
        <end position="193"/>
    </location>
</feature>
<dbReference type="EMBL" id="SPLM01000144">
    <property type="protein sequence ID" value="TMW57406.1"/>
    <property type="molecule type" value="Genomic_DNA"/>
</dbReference>
<feature type="region of interest" description="Disordered" evidence="21">
    <location>
        <begin position="880"/>
        <end position="1032"/>
    </location>
</feature>
<reference evidence="23" key="1">
    <citation type="submission" date="2019-03" db="EMBL/GenBank/DDBJ databases">
        <title>Long read genome sequence of the mycoparasitic Pythium oligandrum ATCC 38472 isolated from sugarbeet rhizosphere.</title>
        <authorList>
            <person name="Gaulin E."/>
        </authorList>
    </citation>
    <scope>NUCLEOTIDE SEQUENCE</scope>
    <source>
        <strain evidence="23">ATCC 38472_TT</strain>
    </source>
</reference>
<dbReference type="Proteomes" id="UP000794436">
    <property type="component" value="Unassembled WGS sequence"/>
</dbReference>
<keyword evidence="11" id="KW-0811">Translocation</keyword>
<evidence type="ECO:0000256" key="12">
    <source>
        <dbReference type="ARBA" id="ARBA00023125"/>
    </source>
</evidence>
<sequence length="1454" mass="147165">MSHSDVPVAPVRRPRAAKRRSEAQPYEGGREKRRQRLGMASESGDEGGLKEEEEERKDDESARKPTSGLLSRLFSFFPIVGKLVAEDEAAVQEETSQEDLMGDEPILPHVTTVETLHDVVRVTVVDKTSPTSVENGVNGKPEKRSRSRSPARKSEVEVPTSPVRAAMRKRASATSPKTLGHAPEKAKALKIADAENQTNGRRRRSKPAKSAMESPLAVIKKRKPISLEEYERLSSQLRTLVEPTPDNALALTRTALTTALEGPAPSTTNDATAVRDRRELSVAALPAAKRARPHDEHPITLALPGSRNDLVSRKPKPSRLLTGGKRDQTARSAYSAAVAEKILSTLSKIQSPLDVEAQKPTPSTSLSWAKYHLALTEEAMPLAHAESSPSEELPPTATVPTIAFPSTFGTQAQKAKPVPSVFPTRKLSAAEVAETPISKPKYEGVTPSFIFSPPSTTPVAPVSRKAPVQTYEDSQTSVEFSFTLPPPSERVNGVMEDESIQYFFSPPSSLREPPKRAPRSKKGAINANSATPFTFVPASPKGPGVVVNKAAPPKPKPVMVKKPVVEMESAPALPAPTGVNPLARFMQLEAGGWKCPTCSVKNGPQHSKCPCCETDKPAAAATASTIVEPVKPAAQLSANNPLARFMNAEEGSWRCPTCAVMNGAKHSKCPCCETDKPGDSVGLPKPSATAVAPSSSAVSSAGFSFGVSASDSAKPATSSGPSFSFGVPKETDSAVKSADSNAGFSFGVTSSDKPVTASNSGFSFGAPSSDKPAATGGFSFGVAPTSSLPTEEKDVTSTKPETLKTPTFTFSGPPAVPSTLTAADPESSNKPSFSFGAGSSQKRKADSSEESDVPEKKAAPAAGFSFGGASFASSGGFSFGASAPDSVDTKPSTTIGFSFGTSAGKDSEPVNQLAVKKKPAPSFNGDAVKPIVPSFGGASAAPASTPAFSFGGAETKPAPATSTLSPEKKPAPAFGGFGSTTSTPITFGGAEDKPAATEKPKEATPPKPSFSFGTGGQEAAKPAGFGNAVKDDKPAFTFGSASATSSAFGSAPKAEVTKDAIAKPSFTFGNSPPSSAVTSPSTASKPAFTFGDASAKSPAAPAAAKPSFTFGSNGSEAPASAATTPAFGSSTSTPAFTFGGSAPSSKPAPPSTPATPAFTFGGSSQPATATLTTFGSTPAFGQQSAATSTGFGATTSGFGATSAPSPAFGMSTASSPASTPAAPAFSFGASQPAVPNQSQPFGFSASTAPSSAFSTPVSSAPSTTFGSSGSGFGGNASGVFGSTPSAGFGSTPLPSPAFGTSTPSTGFGATPSTGFGATPSSGFGAAPSTGFGATPSTGFGAPSASGFGAPALSPGFGAPTPSPSGFGAPTPSPSGFGAPTPSTFGTPAPTMFGNTPSPAFGAPASGFGAPQQGFGAPSTPGFGAPADGGFSMGAAPQAPKGRRILKAKVRPKRQ</sequence>
<keyword evidence="5" id="KW-0479">Metal-binding</keyword>
<organism evidence="23 24">
    <name type="scientific">Pythium oligandrum</name>
    <name type="common">Mycoparasitic fungus</name>
    <dbReference type="NCBI Taxonomy" id="41045"/>
    <lineage>
        <taxon>Eukaryota</taxon>
        <taxon>Sar</taxon>
        <taxon>Stramenopiles</taxon>
        <taxon>Oomycota</taxon>
        <taxon>Peronosporomycetes</taxon>
        <taxon>Pythiales</taxon>
        <taxon>Pythiaceae</taxon>
        <taxon>Pythium</taxon>
    </lineage>
</organism>
<feature type="region of interest" description="Disordered" evidence="21">
    <location>
        <begin position="505"/>
        <end position="525"/>
    </location>
</feature>
<dbReference type="GO" id="GO:0031965">
    <property type="term" value="C:nuclear membrane"/>
    <property type="evidence" value="ECO:0007669"/>
    <property type="project" value="UniProtKB-SubCell"/>
</dbReference>
<dbReference type="InterPro" id="IPR036443">
    <property type="entry name" value="Znf_RanBP2_sf"/>
</dbReference>
<feature type="compositionally biased region" description="Low complexity" evidence="21">
    <location>
        <begin position="1240"/>
        <end position="1267"/>
    </location>
</feature>
<feature type="region of interest" description="Disordered" evidence="21">
    <location>
        <begin position="1064"/>
        <end position="1204"/>
    </location>
</feature>
<evidence type="ECO:0000256" key="2">
    <source>
        <dbReference type="ARBA" id="ARBA00004126"/>
    </source>
</evidence>
<feature type="compositionally biased region" description="Basic and acidic residues" evidence="21">
    <location>
        <begin position="990"/>
        <end position="1004"/>
    </location>
</feature>
<evidence type="ECO:0000256" key="4">
    <source>
        <dbReference type="ARBA" id="ARBA00022448"/>
    </source>
</evidence>
<feature type="compositionally biased region" description="Polar residues" evidence="21">
    <location>
        <begin position="889"/>
        <end position="901"/>
    </location>
</feature>
<keyword evidence="10" id="KW-0653">Protein transport</keyword>
<dbReference type="GO" id="GO:0006405">
    <property type="term" value="P:RNA export from nucleus"/>
    <property type="evidence" value="ECO:0007669"/>
    <property type="project" value="TreeGrafter"/>
</dbReference>
<gene>
    <name evidence="23" type="ORF">Poli38472_003331</name>
</gene>
<keyword evidence="15" id="KW-0539">Nucleus</keyword>
<keyword evidence="4" id="KW-0813">Transport</keyword>
<dbReference type="SMART" id="SM00547">
    <property type="entry name" value="ZnF_RBZ"/>
    <property type="match status" value="2"/>
</dbReference>
<dbReference type="SUPFAM" id="SSF90209">
    <property type="entry name" value="Ran binding protein zinc finger-like"/>
    <property type="match status" value="2"/>
</dbReference>
<dbReference type="InterPro" id="IPR001876">
    <property type="entry name" value="Znf_RanBP2"/>
</dbReference>
<feature type="domain" description="RanBP2-type" evidence="22">
    <location>
        <begin position="649"/>
        <end position="678"/>
    </location>
</feature>
<feature type="compositionally biased region" description="Low complexity" evidence="21">
    <location>
        <begin position="1184"/>
        <end position="1203"/>
    </location>
</feature>
<name>A0A8K1FCP1_PYTOL</name>
<feature type="compositionally biased region" description="Polar residues" evidence="21">
    <location>
        <begin position="1298"/>
        <end position="1321"/>
    </location>
</feature>
<comment type="similarity">
    <text evidence="16">Belongs to the NUP153 family.</text>
</comment>
<feature type="compositionally biased region" description="Low complexity" evidence="21">
    <location>
        <begin position="1335"/>
        <end position="1355"/>
    </location>
</feature>
<feature type="compositionally biased region" description="Polar residues" evidence="21">
    <location>
        <begin position="797"/>
        <end position="810"/>
    </location>
</feature>
<keyword evidence="8" id="KW-0509">mRNA transport</keyword>
<keyword evidence="7 20" id="KW-0863">Zinc-finger</keyword>
<dbReference type="Pfam" id="PF00641">
    <property type="entry name" value="Zn_ribbon_RanBP"/>
    <property type="match status" value="1"/>
</dbReference>
<feature type="compositionally biased region" description="Basic and acidic residues" evidence="21">
    <location>
        <begin position="843"/>
        <end position="858"/>
    </location>
</feature>
<evidence type="ECO:0000256" key="18">
    <source>
        <dbReference type="ARBA" id="ARBA00078197"/>
    </source>
</evidence>
<feature type="compositionally biased region" description="Low complexity" evidence="21">
    <location>
        <begin position="1"/>
        <end position="11"/>
    </location>
</feature>
<keyword evidence="12" id="KW-0238">DNA-binding</keyword>
<feature type="compositionally biased region" description="Low complexity" evidence="21">
    <location>
        <begin position="1117"/>
        <end position="1145"/>
    </location>
</feature>
<feature type="compositionally biased region" description="Low complexity" evidence="21">
    <location>
        <begin position="1071"/>
        <end position="1107"/>
    </location>
</feature>
<dbReference type="GO" id="GO:0005643">
    <property type="term" value="C:nuclear pore"/>
    <property type="evidence" value="ECO:0007669"/>
    <property type="project" value="UniProtKB-SubCell"/>
</dbReference>
<evidence type="ECO:0000313" key="23">
    <source>
        <dbReference type="EMBL" id="TMW57406.1"/>
    </source>
</evidence>
<dbReference type="GO" id="GO:0003677">
    <property type="term" value="F:DNA binding"/>
    <property type="evidence" value="ECO:0007669"/>
    <property type="project" value="UniProtKB-KW"/>
</dbReference>
<evidence type="ECO:0000256" key="14">
    <source>
        <dbReference type="ARBA" id="ARBA00023136"/>
    </source>
</evidence>
<keyword evidence="24" id="KW-1185">Reference proteome</keyword>
<feature type="region of interest" description="Disordered" evidence="21">
    <location>
        <begin position="287"/>
        <end position="332"/>
    </location>
</feature>
<dbReference type="PANTHER" id="PTHR23193">
    <property type="entry name" value="NUCLEAR PORE COMPLEX PROTEIN NUP"/>
    <property type="match status" value="1"/>
</dbReference>
<evidence type="ECO:0000256" key="9">
    <source>
        <dbReference type="ARBA" id="ARBA00022833"/>
    </source>
</evidence>
<feature type="compositionally biased region" description="Basic residues" evidence="21">
    <location>
        <begin position="1440"/>
        <end position="1454"/>
    </location>
</feature>
<feature type="region of interest" description="Disordered" evidence="21">
    <location>
        <begin position="127"/>
        <end position="215"/>
    </location>
</feature>
<comment type="caution">
    <text evidence="23">The sequence shown here is derived from an EMBL/GenBank/DDBJ whole genome shotgun (WGS) entry which is preliminary data.</text>
</comment>
<keyword evidence="14" id="KW-0472">Membrane</keyword>
<keyword evidence="9" id="KW-0862">Zinc</keyword>
<evidence type="ECO:0000256" key="1">
    <source>
        <dbReference type="ARBA" id="ARBA00001947"/>
    </source>
</evidence>
<protein>
    <recommendedName>
        <fullName evidence="17">Nuclear pore complex protein Nup153</fullName>
    </recommendedName>
    <alternativeName>
        <fullName evidence="19">153 kDa nucleoporin</fullName>
    </alternativeName>
    <alternativeName>
        <fullName evidence="18">Nucleoporin Nup153</fullName>
    </alternativeName>
</protein>
<feature type="compositionally biased region" description="Polar residues" evidence="21">
    <location>
        <begin position="1162"/>
        <end position="1183"/>
    </location>
</feature>
<dbReference type="GO" id="GO:0008270">
    <property type="term" value="F:zinc ion binding"/>
    <property type="evidence" value="ECO:0007669"/>
    <property type="project" value="UniProtKB-KW"/>
</dbReference>
<evidence type="ECO:0000256" key="6">
    <source>
        <dbReference type="ARBA" id="ARBA00022737"/>
    </source>
</evidence>
<feature type="compositionally biased region" description="Low complexity" evidence="21">
    <location>
        <begin position="1396"/>
        <end position="1413"/>
    </location>
</feature>
<comment type="subcellular location">
    <subcellularLocation>
        <location evidence="2">Nucleus membrane</location>
    </subcellularLocation>
    <subcellularLocation>
        <location evidence="3">Nucleus</location>
        <location evidence="3">Nuclear pore complex</location>
    </subcellularLocation>
</comment>
<dbReference type="GO" id="GO:0008139">
    <property type="term" value="F:nuclear localization sequence binding"/>
    <property type="evidence" value="ECO:0007669"/>
    <property type="project" value="TreeGrafter"/>
</dbReference>
<accession>A0A8K1FCP1</accession>
<dbReference type="InterPro" id="IPR026054">
    <property type="entry name" value="Nucleoporin"/>
</dbReference>
<evidence type="ECO:0000256" key="19">
    <source>
        <dbReference type="ARBA" id="ARBA00079437"/>
    </source>
</evidence>
<evidence type="ECO:0000313" key="24">
    <source>
        <dbReference type="Proteomes" id="UP000794436"/>
    </source>
</evidence>
<evidence type="ECO:0000256" key="20">
    <source>
        <dbReference type="PROSITE-ProRule" id="PRU00322"/>
    </source>
</evidence>
<evidence type="ECO:0000256" key="3">
    <source>
        <dbReference type="ARBA" id="ARBA00004567"/>
    </source>
</evidence>
<feature type="region of interest" description="Disordered" evidence="21">
    <location>
        <begin position="775"/>
        <end position="860"/>
    </location>
</feature>
<evidence type="ECO:0000256" key="10">
    <source>
        <dbReference type="ARBA" id="ARBA00022927"/>
    </source>
</evidence>
<dbReference type="OrthoDB" id="79830at2759"/>
<evidence type="ECO:0000256" key="7">
    <source>
        <dbReference type="ARBA" id="ARBA00022771"/>
    </source>
</evidence>
<dbReference type="GO" id="GO:0017056">
    <property type="term" value="F:structural constituent of nuclear pore"/>
    <property type="evidence" value="ECO:0007669"/>
    <property type="project" value="TreeGrafter"/>
</dbReference>
<evidence type="ECO:0000256" key="8">
    <source>
        <dbReference type="ARBA" id="ARBA00022816"/>
    </source>
</evidence>
<evidence type="ECO:0000256" key="5">
    <source>
        <dbReference type="ARBA" id="ARBA00022723"/>
    </source>
</evidence>
<dbReference type="PANTHER" id="PTHR23193:SF23">
    <property type="entry name" value="NUCLEAR PORE COMPLEX PROTEIN NUP153"/>
    <property type="match status" value="1"/>
</dbReference>
<evidence type="ECO:0000256" key="15">
    <source>
        <dbReference type="ARBA" id="ARBA00023242"/>
    </source>
</evidence>
<comment type="cofactor">
    <cofactor evidence="1">
        <name>Zn(2+)</name>
        <dbReference type="ChEBI" id="CHEBI:29105"/>
    </cofactor>
</comment>
<feature type="region of interest" description="Disordered" evidence="21">
    <location>
        <begin position="1238"/>
        <end position="1454"/>
    </location>
</feature>
<feature type="compositionally biased region" description="Low complexity" evidence="21">
    <location>
        <begin position="933"/>
        <end position="951"/>
    </location>
</feature>
<keyword evidence="13" id="KW-0906">Nuclear pore complex</keyword>
<evidence type="ECO:0000259" key="22">
    <source>
        <dbReference type="PROSITE" id="PS50199"/>
    </source>
</evidence>
<dbReference type="PROSITE" id="PS50199">
    <property type="entry name" value="ZF_RANBP2_2"/>
    <property type="match status" value="2"/>
</dbReference>
<proteinExistence type="inferred from homology"/>
<evidence type="ECO:0000256" key="16">
    <source>
        <dbReference type="ARBA" id="ARBA00060842"/>
    </source>
</evidence>
<feature type="region of interest" description="Disordered" evidence="21">
    <location>
        <begin position="1"/>
        <end position="67"/>
    </location>
</feature>
<dbReference type="FunFam" id="4.10.1060.10:FF:000001">
    <property type="entry name" value="Nuclear pore complex protein Nup153"/>
    <property type="match status" value="1"/>
</dbReference>
<feature type="domain" description="RanBP2-type" evidence="22">
    <location>
        <begin position="589"/>
        <end position="618"/>
    </location>
</feature>
<dbReference type="PROSITE" id="PS01358">
    <property type="entry name" value="ZF_RANBP2_1"/>
    <property type="match status" value="2"/>
</dbReference>
<evidence type="ECO:0000256" key="11">
    <source>
        <dbReference type="ARBA" id="ARBA00023010"/>
    </source>
</evidence>
<keyword evidence="6" id="KW-0677">Repeat</keyword>
<evidence type="ECO:0000256" key="13">
    <source>
        <dbReference type="ARBA" id="ARBA00023132"/>
    </source>
</evidence>
<dbReference type="GO" id="GO:0006606">
    <property type="term" value="P:protein import into nucleus"/>
    <property type="evidence" value="ECO:0007669"/>
    <property type="project" value="TreeGrafter"/>
</dbReference>
<feature type="compositionally biased region" description="Polar residues" evidence="21">
    <location>
        <begin position="818"/>
        <end position="840"/>
    </location>
</feature>
<dbReference type="Gene3D" id="4.10.1060.10">
    <property type="entry name" value="Zinc finger, RanBP2-type"/>
    <property type="match status" value="2"/>
</dbReference>
<evidence type="ECO:0000256" key="17">
    <source>
        <dbReference type="ARBA" id="ARBA00068609"/>
    </source>
</evidence>
<evidence type="ECO:0000256" key="21">
    <source>
        <dbReference type="SAM" id="MobiDB-lite"/>
    </source>
</evidence>